<dbReference type="AlphaFoldDB" id="A0A170UZS9"/>
<dbReference type="Pfam" id="PF03137">
    <property type="entry name" value="OATP"/>
    <property type="match status" value="1"/>
</dbReference>
<dbReference type="GO" id="GO:0016020">
    <property type="term" value="C:membrane"/>
    <property type="evidence" value="ECO:0007669"/>
    <property type="project" value="InterPro"/>
</dbReference>
<sequence>MGQTAVYTLGIPYIDDNVASRESPLYLL</sequence>
<organism evidence="1">
    <name type="scientific">Triatoma infestans</name>
    <name type="common">Assassin bug</name>
    <dbReference type="NCBI Taxonomy" id="30076"/>
    <lineage>
        <taxon>Eukaryota</taxon>
        <taxon>Metazoa</taxon>
        <taxon>Ecdysozoa</taxon>
        <taxon>Arthropoda</taxon>
        <taxon>Hexapoda</taxon>
        <taxon>Insecta</taxon>
        <taxon>Pterygota</taxon>
        <taxon>Neoptera</taxon>
        <taxon>Paraneoptera</taxon>
        <taxon>Hemiptera</taxon>
        <taxon>Heteroptera</taxon>
        <taxon>Panheteroptera</taxon>
        <taxon>Cimicomorpha</taxon>
        <taxon>Reduviidae</taxon>
        <taxon>Triatominae</taxon>
        <taxon>Triatoma</taxon>
    </lineage>
</organism>
<proteinExistence type="predicted"/>
<protein>
    <submittedName>
        <fullName evidence="1">Solute carrier organic anion transporter family member 3a1</fullName>
    </submittedName>
</protein>
<dbReference type="InterPro" id="IPR004156">
    <property type="entry name" value="OATP"/>
</dbReference>
<accession>A0A170UZS9</accession>
<evidence type="ECO:0000313" key="1">
    <source>
        <dbReference type="EMBL" id="JAR96230.1"/>
    </source>
</evidence>
<dbReference type="EMBL" id="GEMB01007139">
    <property type="protein sequence ID" value="JAR96230.1"/>
    <property type="molecule type" value="Transcribed_RNA"/>
</dbReference>
<reference evidence="1" key="2">
    <citation type="journal article" date="2017" name="J. Med. Entomol.">
        <title>Transcriptome Analysis of the Triatoma infestans (Hemiptera: Reduviidae) Integument.</title>
        <authorList>
            <person name="Calderon-Fernandez G.M."/>
            <person name="Moriconi D.E."/>
            <person name="Dulbecco A.B."/>
            <person name="Juarez M.P."/>
        </authorList>
    </citation>
    <scope>NUCLEOTIDE SEQUENCE</scope>
    <source>
        <strain evidence="1">Int1</strain>
        <tissue evidence="1">Integument</tissue>
    </source>
</reference>
<dbReference type="GO" id="GO:0055085">
    <property type="term" value="P:transmembrane transport"/>
    <property type="evidence" value="ECO:0007669"/>
    <property type="project" value="InterPro"/>
</dbReference>
<reference evidence="1" key="1">
    <citation type="submission" date="2016-04" db="EMBL/GenBank/DDBJ databases">
        <authorList>
            <person name="Calderon-Fernandez G.M.Sr."/>
        </authorList>
    </citation>
    <scope>NUCLEOTIDE SEQUENCE</scope>
    <source>
        <strain evidence="1">Int1</strain>
        <tissue evidence="1">Integument</tissue>
    </source>
</reference>
<name>A0A170UZS9_TRIIF</name>